<dbReference type="GO" id="GO:0004672">
    <property type="term" value="F:protein kinase activity"/>
    <property type="evidence" value="ECO:0007669"/>
    <property type="project" value="InterPro"/>
</dbReference>
<evidence type="ECO:0000256" key="5">
    <source>
        <dbReference type="ARBA" id="ARBA00022737"/>
    </source>
</evidence>
<evidence type="ECO:0000256" key="10">
    <source>
        <dbReference type="SAM" id="Phobius"/>
    </source>
</evidence>
<feature type="region of interest" description="Disordered" evidence="9">
    <location>
        <begin position="51"/>
        <end position="75"/>
    </location>
</feature>
<evidence type="ECO:0000256" key="9">
    <source>
        <dbReference type="SAM" id="MobiDB-lite"/>
    </source>
</evidence>
<reference evidence="12" key="1">
    <citation type="submission" date="2020-07" db="EMBL/GenBank/DDBJ databases">
        <title>Genome sequence and genetic diversity analysis of an under-domesticated orphan crop, white fonio (Digitaria exilis).</title>
        <authorList>
            <person name="Bennetzen J.L."/>
            <person name="Chen S."/>
            <person name="Ma X."/>
            <person name="Wang X."/>
            <person name="Yssel A.E.J."/>
            <person name="Chaluvadi S.R."/>
            <person name="Johnson M."/>
            <person name="Gangashetty P."/>
            <person name="Hamidou F."/>
            <person name="Sanogo M.D."/>
            <person name="Zwaenepoel A."/>
            <person name="Wallace J."/>
            <person name="Van De Peer Y."/>
            <person name="Van Deynze A."/>
        </authorList>
    </citation>
    <scope>NUCLEOTIDE SEQUENCE</scope>
    <source>
        <tissue evidence="12">Leaves</tissue>
    </source>
</reference>
<dbReference type="Gene3D" id="3.80.10.10">
    <property type="entry name" value="Ribonuclease Inhibitor"/>
    <property type="match status" value="2"/>
</dbReference>
<dbReference type="AlphaFoldDB" id="A0A835FAV1"/>
<gene>
    <name evidence="12" type="ORF">HU200_015580</name>
</gene>
<keyword evidence="8" id="KW-0325">Glycoprotein</keyword>
<dbReference type="Proteomes" id="UP000636709">
    <property type="component" value="Unassembled WGS sequence"/>
</dbReference>
<evidence type="ECO:0000256" key="7">
    <source>
        <dbReference type="ARBA" id="ARBA00023136"/>
    </source>
</evidence>
<organism evidence="12 13">
    <name type="scientific">Digitaria exilis</name>
    <dbReference type="NCBI Taxonomy" id="1010633"/>
    <lineage>
        <taxon>Eukaryota</taxon>
        <taxon>Viridiplantae</taxon>
        <taxon>Streptophyta</taxon>
        <taxon>Embryophyta</taxon>
        <taxon>Tracheophyta</taxon>
        <taxon>Spermatophyta</taxon>
        <taxon>Magnoliopsida</taxon>
        <taxon>Liliopsida</taxon>
        <taxon>Poales</taxon>
        <taxon>Poaceae</taxon>
        <taxon>PACMAD clade</taxon>
        <taxon>Panicoideae</taxon>
        <taxon>Panicodae</taxon>
        <taxon>Paniceae</taxon>
        <taxon>Anthephorinae</taxon>
        <taxon>Digitaria</taxon>
    </lineage>
</organism>
<feature type="domain" description="Protein kinase" evidence="11">
    <location>
        <begin position="534"/>
        <end position="809"/>
    </location>
</feature>
<keyword evidence="6 10" id="KW-1133">Transmembrane helix</keyword>
<dbReference type="GO" id="GO:0005524">
    <property type="term" value="F:ATP binding"/>
    <property type="evidence" value="ECO:0007669"/>
    <property type="project" value="InterPro"/>
</dbReference>
<evidence type="ECO:0000313" key="13">
    <source>
        <dbReference type="Proteomes" id="UP000636709"/>
    </source>
</evidence>
<dbReference type="Gene3D" id="1.10.510.10">
    <property type="entry name" value="Transferase(Phosphotransferase) domain 1"/>
    <property type="match status" value="1"/>
</dbReference>
<evidence type="ECO:0000256" key="8">
    <source>
        <dbReference type="ARBA" id="ARBA00023180"/>
    </source>
</evidence>
<dbReference type="InterPro" id="IPR001245">
    <property type="entry name" value="Ser-Thr/Tyr_kinase_cat_dom"/>
</dbReference>
<dbReference type="PANTHER" id="PTHR48007:SF38">
    <property type="entry name" value="LEUCINE-RICH REPEAT PROTEIN KINASE FAMILY PROTEIN"/>
    <property type="match status" value="1"/>
</dbReference>
<dbReference type="GO" id="GO:0016020">
    <property type="term" value="C:membrane"/>
    <property type="evidence" value="ECO:0007669"/>
    <property type="project" value="UniProtKB-SubCell"/>
</dbReference>
<dbReference type="PROSITE" id="PS50011">
    <property type="entry name" value="PROTEIN_KINASE_DOM"/>
    <property type="match status" value="1"/>
</dbReference>
<feature type="region of interest" description="Disordered" evidence="9">
    <location>
        <begin position="817"/>
        <end position="871"/>
    </location>
</feature>
<keyword evidence="2" id="KW-0433">Leucine-rich repeat</keyword>
<keyword evidence="4" id="KW-0732">Signal</keyword>
<feature type="compositionally biased region" description="Basic residues" evidence="9">
    <location>
        <begin position="9"/>
        <end position="27"/>
    </location>
</feature>
<dbReference type="PANTHER" id="PTHR48007">
    <property type="entry name" value="LEUCINE-RICH REPEAT RECEPTOR-LIKE PROTEIN KINASE PXC1"/>
    <property type="match status" value="1"/>
</dbReference>
<dbReference type="SUPFAM" id="SSF56112">
    <property type="entry name" value="Protein kinase-like (PK-like)"/>
    <property type="match status" value="1"/>
</dbReference>
<dbReference type="EMBL" id="JACEFO010001603">
    <property type="protein sequence ID" value="KAF8733203.1"/>
    <property type="molecule type" value="Genomic_DNA"/>
</dbReference>
<keyword evidence="5" id="KW-0677">Repeat</keyword>
<evidence type="ECO:0000256" key="3">
    <source>
        <dbReference type="ARBA" id="ARBA00022692"/>
    </source>
</evidence>
<dbReference type="Gene3D" id="3.30.200.20">
    <property type="entry name" value="Phosphorylase Kinase, domain 1"/>
    <property type="match status" value="1"/>
</dbReference>
<dbReference type="Pfam" id="PF08263">
    <property type="entry name" value="LRRNT_2"/>
    <property type="match status" value="1"/>
</dbReference>
<dbReference type="SUPFAM" id="SSF52058">
    <property type="entry name" value="L domain-like"/>
    <property type="match status" value="1"/>
</dbReference>
<dbReference type="Pfam" id="PF07714">
    <property type="entry name" value="PK_Tyr_Ser-Thr"/>
    <property type="match status" value="1"/>
</dbReference>
<dbReference type="InterPro" id="IPR011009">
    <property type="entry name" value="Kinase-like_dom_sf"/>
</dbReference>
<dbReference type="InterPro" id="IPR032675">
    <property type="entry name" value="LRR_dom_sf"/>
</dbReference>
<feature type="region of interest" description="Disordered" evidence="9">
    <location>
        <begin position="1"/>
        <end position="36"/>
    </location>
</feature>
<evidence type="ECO:0000256" key="1">
    <source>
        <dbReference type="ARBA" id="ARBA00004370"/>
    </source>
</evidence>
<dbReference type="InterPro" id="IPR001611">
    <property type="entry name" value="Leu-rich_rpt"/>
</dbReference>
<feature type="compositionally biased region" description="Low complexity" evidence="9">
    <location>
        <begin position="51"/>
        <end position="65"/>
    </location>
</feature>
<feature type="region of interest" description="Disordered" evidence="9">
    <location>
        <begin position="112"/>
        <end position="148"/>
    </location>
</feature>
<evidence type="ECO:0000256" key="6">
    <source>
        <dbReference type="ARBA" id="ARBA00022989"/>
    </source>
</evidence>
<sequence length="871" mass="93624">MKNGSVHNALKRRRPRRRRGRQQKRRRGEADVARASPRGWAHWARARWEHAAAGAARGEAGTSARGTEDGGHESRVRAWASDGEWRFDSDSWVPHVRHLPAILGCLFRATSPAAEETDEPQESKTTRATSSPTLGSRARHGGLPRPSLPGALHTMAPSSPRRLFSLLAVAAIAAAAALPAAVLSEATTTMPVSEALVQLKKSFTNSSSLSSWLITDGDNNKSPCSPGSHVWHGVVCSSGEVTGLRLNDLELGGTIDVNALSSFPRLRSVSFAGNNFTGPLPAFHQLKALKSMYLSNNHFSGAIPDDFFGNLSHLKKLWLNGNNLNGTIPASITQATSLLELHLDRNAFSGELPPSPPPALKSLNVSANDLEGVVSMSFRKFDASRFEGNEYLCFVPTHLKPCKRDQTVDTSSKRAVMVLSTLLVSAVVLVIFLRVCAGGKSTSSSRVRSLDVDDMEGLDEKPPVHMAKQTSAPEKKRSASWLGRRAAGSSLGGLGGHRRAASAAKVDDLSSRNAGDLIMVNESKGTFGLTDLMKAAAEVIAGGGVGSAYKAVMASGVAVVVKRARDMNRVTTKDAFGDVMKRLGSTRHANLLPPLAYHYRTDEKLIVYEYIPKGSLLYVLHGDRGMDYAALDWPMRLKVAAGVARGAAYLHVELGNHEVPHGNLKSANVLLAPDFEPLLVDFGYSGLTNHHTSQSMFACRAPECVAGHTVSAKADVYCLGVVLLELLTGKFLAQYLHNGKGGTDLVRWATSAMAEGFERDLFDPAIMVASKYALPDMARLMKVAVDCVEADPGKRPEMREAAARVEEVVAAAMATVRERRQEEEGSSELGDEAGRSSSHAAYVRDGSIQRITSVGERSARRGSDGYSYGIS</sequence>
<feature type="region of interest" description="Disordered" evidence="9">
    <location>
        <begin position="453"/>
        <end position="482"/>
    </location>
</feature>
<dbReference type="FunFam" id="3.80.10.10:FF:000041">
    <property type="entry name" value="LRR receptor-like serine/threonine-protein kinase ERECTA"/>
    <property type="match status" value="1"/>
</dbReference>
<keyword evidence="7 10" id="KW-0472">Membrane</keyword>
<keyword evidence="13" id="KW-1185">Reference proteome</keyword>
<comment type="subcellular location">
    <subcellularLocation>
        <location evidence="1">Membrane</location>
    </subcellularLocation>
</comment>
<accession>A0A835FAV1</accession>
<dbReference type="OrthoDB" id="418615at2759"/>
<keyword evidence="3 10" id="KW-0812">Transmembrane</keyword>
<evidence type="ECO:0000259" key="11">
    <source>
        <dbReference type="PROSITE" id="PS50011"/>
    </source>
</evidence>
<feature type="compositionally biased region" description="Basic and acidic residues" evidence="9">
    <location>
        <begin position="66"/>
        <end position="75"/>
    </location>
</feature>
<dbReference type="InterPro" id="IPR000719">
    <property type="entry name" value="Prot_kinase_dom"/>
</dbReference>
<protein>
    <recommendedName>
        <fullName evidence="11">Protein kinase domain-containing protein</fullName>
    </recommendedName>
</protein>
<evidence type="ECO:0000256" key="4">
    <source>
        <dbReference type="ARBA" id="ARBA00022729"/>
    </source>
</evidence>
<name>A0A835FAV1_9POAL</name>
<evidence type="ECO:0000313" key="12">
    <source>
        <dbReference type="EMBL" id="KAF8733203.1"/>
    </source>
</evidence>
<feature type="transmembrane region" description="Helical" evidence="10">
    <location>
        <begin position="415"/>
        <end position="436"/>
    </location>
</feature>
<proteinExistence type="predicted"/>
<dbReference type="Pfam" id="PF00560">
    <property type="entry name" value="LRR_1"/>
    <property type="match status" value="2"/>
</dbReference>
<dbReference type="InterPro" id="IPR013210">
    <property type="entry name" value="LRR_N_plant-typ"/>
</dbReference>
<dbReference type="InterPro" id="IPR046959">
    <property type="entry name" value="PRK1-6/SRF4-like"/>
</dbReference>
<evidence type="ECO:0000256" key="2">
    <source>
        <dbReference type="ARBA" id="ARBA00022614"/>
    </source>
</evidence>
<comment type="caution">
    <text evidence="12">The sequence shown here is derived from an EMBL/GenBank/DDBJ whole genome shotgun (WGS) entry which is preliminary data.</text>
</comment>